<feature type="transmembrane region" description="Helical" evidence="9">
    <location>
        <begin position="106"/>
        <end position="127"/>
    </location>
</feature>
<evidence type="ECO:0000256" key="8">
    <source>
        <dbReference type="ARBA" id="ARBA00035655"/>
    </source>
</evidence>
<gene>
    <name evidence="10" type="ORF">HPE56_14045</name>
</gene>
<name>A0ABR7V2B6_9FLAO</name>
<comment type="subcellular location">
    <subcellularLocation>
        <location evidence="1">Cell inner membrane</location>
        <topology evidence="1">Multi-pass membrane protein</topology>
    </subcellularLocation>
</comment>
<keyword evidence="5 9" id="KW-0812">Transmembrane</keyword>
<keyword evidence="11" id="KW-1185">Reference proteome</keyword>
<evidence type="ECO:0000313" key="11">
    <source>
        <dbReference type="Proteomes" id="UP001166021"/>
    </source>
</evidence>
<comment type="similarity">
    <text evidence="8">Belongs to the TsuA/YedE (TC 9.B.102) family.</text>
</comment>
<feature type="transmembrane region" description="Helical" evidence="9">
    <location>
        <begin position="37"/>
        <end position="62"/>
    </location>
</feature>
<dbReference type="Pfam" id="PF04143">
    <property type="entry name" value="Sulf_transp"/>
    <property type="match status" value="1"/>
</dbReference>
<keyword evidence="4" id="KW-0997">Cell inner membrane</keyword>
<dbReference type="EMBL" id="JABTCF010000009">
    <property type="protein sequence ID" value="MBD0778918.1"/>
    <property type="molecule type" value="Genomic_DNA"/>
</dbReference>
<keyword evidence="6 9" id="KW-1133">Transmembrane helix</keyword>
<evidence type="ECO:0000256" key="3">
    <source>
        <dbReference type="ARBA" id="ARBA00022475"/>
    </source>
</evidence>
<feature type="transmembrane region" description="Helical" evidence="9">
    <location>
        <begin position="179"/>
        <end position="198"/>
    </location>
</feature>
<accession>A0ABR7V2B6</accession>
<evidence type="ECO:0000256" key="7">
    <source>
        <dbReference type="ARBA" id="ARBA00023136"/>
    </source>
</evidence>
<feature type="transmembrane region" description="Helical" evidence="9">
    <location>
        <begin position="309"/>
        <end position="332"/>
    </location>
</feature>
<dbReference type="InterPro" id="IPR007272">
    <property type="entry name" value="Sulf_transp_TsuA/YedE"/>
</dbReference>
<evidence type="ECO:0000256" key="2">
    <source>
        <dbReference type="ARBA" id="ARBA00022448"/>
    </source>
</evidence>
<sequence length="340" mass="36430">MMIMIFVLGILFGLTLQYASLNKFNVISGLAILENLSVVKAIALAIGVGIILLNFEIAFGFASFHIKPFVVGGLILGGLIFGMGMAILGYCPGTLAISLGEGSIDALIGIIGGLSGGLIYSLVLPFIQPILGPDLGALSLNTTLGSTTMYYILSSIFAIVFIAASFWLQKVDKVKGKKWIFSGIVLAILNSIVFSSVLTNRPIGASTAFPYVGDLLLGLTHNNYFTKIESAGNWEMIFLAGAFIAALSISVIKKDFKLVLIHDNWRRYKGDSKLKRIIWSFVGGFILIFGARMAGGCTSGHILSGGMQLAYSSLFFAVFTFVGLLVTGKLFYKSNLNKNS</sequence>
<dbReference type="PANTHER" id="PTHR30574:SF1">
    <property type="entry name" value="SULPHUR TRANSPORT DOMAIN-CONTAINING PROTEIN"/>
    <property type="match status" value="1"/>
</dbReference>
<evidence type="ECO:0000256" key="1">
    <source>
        <dbReference type="ARBA" id="ARBA00004429"/>
    </source>
</evidence>
<evidence type="ECO:0000256" key="9">
    <source>
        <dbReference type="SAM" id="Phobius"/>
    </source>
</evidence>
<reference evidence="10" key="1">
    <citation type="submission" date="2020-05" db="EMBL/GenBank/DDBJ databases">
        <title>The draft genome sequence of Maribacter sp. ANRC-HE7.</title>
        <authorList>
            <person name="Mu L."/>
        </authorList>
    </citation>
    <scope>NUCLEOTIDE SEQUENCE</scope>
    <source>
        <strain evidence="10">ANRC-HE7</strain>
    </source>
</reference>
<dbReference type="PANTHER" id="PTHR30574">
    <property type="entry name" value="INNER MEMBRANE PROTEIN YEDE"/>
    <property type="match status" value="1"/>
</dbReference>
<evidence type="ECO:0000256" key="6">
    <source>
        <dbReference type="ARBA" id="ARBA00022989"/>
    </source>
</evidence>
<dbReference type="Proteomes" id="UP001166021">
    <property type="component" value="Unassembled WGS sequence"/>
</dbReference>
<keyword evidence="2" id="KW-0813">Transport</keyword>
<evidence type="ECO:0000313" key="10">
    <source>
        <dbReference type="EMBL" id="MBD0778918.1"/>
    </source>
</evidence>
<feature type="transmembrane region" description="Helical" evidence="9">
    <location>
        <begin position="236"/>
        <end position="256"/>
    </location>
</feature>
<evidence type="ECO:0000256" key="4">
    <source>
        <dbReference type="ARBA" id="ARBA00022519"/>
    </source>
</evidence>
<feature type="transmembrane region" description="Helical" evidence="9">
    <location>
        <begin position="277"/>
        <end position="303"/>
    </location>
</feature>
<organism evidence="10 11">
    <name type="scientific">Maribacter aquimaris</name>
    <dbReference type="NCBI Taxonomy" id="2737171"/>
    <lineage>
        <taxon>Bacteria</taxon>
        <taxon>Pseudomonadati</taxon>
        <taxon>Bacteroidota</taxon>
        <taxon>Flavobacteriia</taxon>
        <taxon>Flavobacteriales</taxon>
        <taxon>Flavobacteriaceae</taxon>
        <taxon>Maribacter</taxon>
    </lineage>
</organism>
<protein>
    <submittedName>
        <fullName evidence="10">YeeE/YedE family protein</fullName>
    </submittedName>
</protein>
<keyword evidence="7 9" id="KW-0472">Membrane</keyword>
<comment type="caution">
    <text evidence="10">The sequence shown here is derived from an EMBL/GenBank/DDBJ whole genome shotgun (WGS) entry which is preliminary data.</text>
</comment>
<dbReference type="RefSeq" id="WP_188244386.1">
    <property type="nucleotide sequence ID" value="NZ_JABTCF010000009.1"/>
</dbReference>
<keyword evidence="3" id="KW-1003">Cell membrane</keyword>
<feature type="transmembrane region" description="Helical" evidence="9">
    <location>
        <begin position="148"/>
        <end position="167"/>
    </location>
</feature>
<evidence type="ECO:0000256" key="5">
    <source>
        <dbReference type="ARBA" id="ARBA00022692"/>
    </source>
</evidence>
<feature type="transmembrane region" description="Helical" evidence="9">
    <location>
        <begin position="69"/>
        <end position="90"/>
    </location>
</feature>
<proteinExistence type="inferred from homology"/>